<feature type="transmembrane region" description="Helical" evidence="2">
    <location>
        <begin position="7"/>
        <end position="34"/>
    </location>
</feature>
<feature type="compositionally biased region" description="Basic and acidic residues" evidence="1">
    <location>
        <begin position="93"/>
        <end position="103"/>
    </location>
</feature>
<dbReference type="RefSeq" id="WP_184516920.1">
    <property type="nucleotide sequence ID" value="NZ_CP050292.1"/>
</dbReference>
<dbReference type="EMBL" id="CP050292">
    <property type="protein sequence ID" value="QND71326.1"/>
    <property type="molecule type" value="Genomic_DNA"/>
</dbReference>
<feature type="region of interest" description="Disordered" evidence="1">
    <location>
        <begin position="77"/>
        <end position="103"/>
    </location>
</feature>
<keyword evidence="2" id="KW-0812">Transmembrane</keyword>
<feature type="transmembrane region" description="Helical" evidence="2">
    <location>
        <begin position="40"/>
        <end position="61"/>
    </location>
</feature>
<accession>A0A7G6TX44</accession>
<dbReference type="KEGG" id="trb:HB776_08790"/>
<evidence type="ECO:0000256" key="1">
    <source>
        <dbReference type="SAM" id="MobiDB-lite"/>
    </source>
</evidence>
<organism evidence="3 4">
    <name type="scientific">Tardiphaga robiniae</name>
    <dbReference type="NCBI Taxonomy" id="943830"/>
    <lineage>
        <taxon>Bacteria</taxon>
        <taxon>Pseudomonadati</taxon>
        <taxon>Pseudomonadota</taxon>
        <taxon>Alphaproteobacteria</taxon>
        <taxon>Hyphomicrobiales</taxon>
        <taxon>Nitrobacteraceae</taxon>
        <taxon>Tardiphaga</taxon>
    </lineage>
</organism>
<dbReference type="AlphaFoldDB" id="A0A7G6TX44"/>
<keyword evidence="2" id="KW-1133">Transmembrane helix</keyword>
<keyword evidence="2" id="KW-0472">Membrane</keyword>
<sequence length="103" mass="10458">MRKILELLSVLPFAVLLFLAIAGAFVALFGGLAGFENARVLGGTISGIGALGFFALLLSPLGELIGLLGKSTPTGPSQLNVNASAPSNPGKPGKKEVIDDRIA</sequence>
<dbReference type="Proteomes" id="UP000515291">
    <property type="component" value="Chromosome"/>
</dbReference>
<gene>
    <name evidence="3" type="ORF">HB776_08790</name>
</gene>
<evidence type="ECO:0000313" key="3">
    <source>
        <dbReference type="EMBL" id="QND71326.1"/>
    </source>
</evidence>
<proteinExistence type="predicted"/>
<feature type="compositionally biased region" description="Polar residues" evidence="1">
    <location>
        <begin position="77"/>
        <end position="87"/>
    </location>
</feature>
<evidence type="ECO:0000256" key="2">
    <source>
        <dbReference type="SAM" id="Phobius"/>
    </source>
</evidence>
<name>A0A7G6TX44_9BRAD</name>
<reference evidence="4" key="1">
    <citation type="journal article" date="2020" name="Mol. Plant Microbe">
        <title>Rhizobial microsymbionts of the narrowly endemic Oxytropis species growing in Kamchatka are characterized by significant genetic diversity and possess a set of genes that are associated with T3SS and T6SS secretion systems and can affect the development of symbiosis.</title>
        <authorList>
            <person name="Safronova V."/>
            <person name="Guro P."/>
            <person name="Sazanova A."/>
            <person name="Kuznetsova I."/>
            <person name="Belimov A."/>
            <person name="Yakubov V."/>
            <person name="Chirak E."/>
            <person name="Afonin A."/>
            <person name="Gogolev Y."/>
            <person name="Andronov E."/>
            <person name="Tikhonovich I."/>
        </authorList>
    </citation>
    <scope>NUCLEOTIDE SEQUENCE [LARGE SCALE GENOMIC DNA]</scope>
    <source>
        <strain evidence="4">581</strain>
    </source>
</reference>
<evidence type="ECO:0000313" key="4">
    <source>
        <dbReference type="Proteomes" id="UP000515291"/>
    </source>
</evidence>
<protein>
    <submittedName>
        <fullName evidence="3">Uncharacterized protein</fullName>
    </submittedName>
</protein>